<dbReference type="PANTHER" id="PTHR10165">
    <property type="entry name" value="LIPID PHOSPHATE PHOSPHATASE"/>
    <property type="match status" value="1"/>
</dbReference>
<dbReference type="SUPFAM" id="SSF48317">
    <property type="entry name" value="Acid phosphatase/Vanadium-dependent haloperoxidase"/>
    <property type="match status" value="1"/>
</dbReference>
<keyword evidence="3" id="KW-0812">Transmembrane</keyword>
<keyword evidence="5" id="KW-0472">Membrane</keyword>
<comment type="subcellular location">
    <subcellularLocation>
        <location evidence="1">Membrane</location>
        <topology evidence="1">Multi-pass membrane protein</topology>
    </subcellularLocation>
</comment>
<dbReference type="GO" id="GO:0046839">
    <property type="term" value="P:phospholipid dephosphorylation"/>
    <property type="evidence" value="ECO:0007669"/>
    <property type="project" value="TreeGrafter"/>
</dbReference>
<feature type="domain" description="Phosphatidic acid phosphatase type 2/haloperoxidase" evidence="6">
    <location>
        <begin position="101"/>
        <end position="202"/>
    </location>
</feature>
<organism evidence="7 8">
    <name type="scientific">Larkinella knui</name>
    <dbReference type="NCBI Taxonomy" id="2025310"/>
    <lineage>
        <taxon>Bacteria</taxon>
        <taxon>Pseudomonadati</taxon>
        <taxon>Bacteroidota</taxon>
        <taxon>Cytophagia</taxon>
        <taxon>Cytophagales</taxon>
        <taxon>Spirosomataceae</taxon>
        <taxon>Larkinella</taxon>
    </lineage>
</organism>
<proteinExistence type="inferred from homology"/>
<dbReference type="GO" id="GO:0006644">
    <property type="term" value="P:phospholipid metabolic process"/>
    <property type="evidence" value="ECO:0007669"/>
    <property type="project" value="InterPro"/>
</dbReference>
<evidence type="ECO:0000256" key="1">
    <source>
        <dbReference type="ARBA" id="ARBA00004141"/>
    </source>
</evidence>
<gene>
    <name evidence="7" type="ORF">EHT87_18290</name>
</gene>
<reference evidence="7 8" key="1">
    <citation type="submission" date="2018-11" db="EMBL/GenBank/DDBJ databases">
        <authorList>
            <person name="Zhou Z."/>
            <person name="Wang G."/>
        </authorList>
    </citation>
    <scope>NUCLEOTIDE SEQUENCE [LARGE SCALE GENOMIC DNA]</scope>
    <source>
        <strain evidence="7 8">KCTC42998</strain>
    </source>
</reference>
<evidence type="ECO:0000313" key="8">
    <source>
        <dbReference type="Proteomes" id="UP000274271"/>
    </source>
</evidence>
<sequence>MTMIQRLYFIFVFWLTTVPLFAQTAGDSIPTERRFPLRSFIVPATLVGGGAAWLGHPTREPFNHTGTVSSADEYLRFGPYGLRVALQLAGVKPAVNLGDEIAVTVLSNVVMGGVTEGLKRTIHSTRPDGSDRRSFPSGHAAVAFTGAELLHQAYKHKSPWISIAGYAMASATAVLRVANEQHHWADVLAGAGIGIASVKVTYAVYPVIKRKLLGHRRQSKNQL</sequence>
<dbReference type="Gene3D" id="1.20.144.10">
    <property type="entry name" value="Phosphatidic acid phosphatase type 2/haloperoxidase"/>
    <property type="match status" value="1"/>
</dbReference>
<dbReference type="SMART" id="SM00014">
    <property type="entry name" value="acidPPc"/>
    <property type="match status" value="1"/>
</dbReference>
<dbReference type="AlphaFoldDB" id="A0A3P1CLJ8"/>
<evidence type="ECO:0000256" key="3">
    <source>
        <dbReference type="ARBA" id="ARBA00022692"/>
    </source>
</evidence>
<evidence type="ECO:0000259" key="6">
    <source>
        <dbReference type="SMART" id="SM00014"/>
    </source>
</evidence>
<evidence type="ECO:0000256" key="5">
    <source>
        <dbReference type="ARBA" id="ARBA00023136"/>
    </source>
</evidence>
<dbReference type="PANTHER" id="PTHR10165:SF35">
    <property type="entry name" value="RE23632P"/>
    <property type="match status" value="1"/>
</dbReference>
<comment type="similarity">
    <text evidence="2">Belongs to the PA-phosphatase related phosphoesterase family.</text>
</comment>
<keyword evidence="4" id="KW-1133">Transmembrane helix</keyword>
<dbReference type="Pfam" id="PF01569">
    <property type="entry name" value="PAP2"/>
    <property type="match status" value="1"/>
</dbReference>
<dbReference type="InterPro" id="IPR043216">
    <property type="entry name" value="PAP-like"/>
</dbReference>
<dbReference type="OrthoDB" id="9773582at2"/>
<dbReference type="EMBL" id="RQJP01000003">
    <property type="protein sequence ID" value="RRB14187.1"/>
    <property type="molecule type" value="Genomic_DNA"/>
</dbReference>
<accession>A0A3P1CLJ8</accession>
<dbReference type="InterPro" id="IPR000326">
    <property type="entry name" value="PAP2/HPO"/>
</dbReference>
<dbReference type="GO" id="GO:0016020">
    <property type="term" value="C:membrane"/>
    <property type="evidence" value="ECO:0007669"/>
    <property type="project" value="UniProtKB-SubCell"/>
</dbReference>
<dbReference type="InterPro" id="IPR036938">
    <property type="entry name" value="PAP2/HPO_sf"/>
</dbReference>
<name>A0A3P1CLJ8_9BACT</name>
<dbReference type="Proteomes" id="UP000274271">
    <property type="component" value="Unassembled WGS sequence"/>
</dbReference>
<dbReference type="CDD" id="cd03394">
    <property type="entry name" value="PAP2_like_5"/>
    <property type="match status" value="1"/>
</dbReference>
<evidence type="ECO:0000256" key="2">
    <source>
        <dbReference type="ARBA" id="ARBA00008816"/>
    </source>
</evidence>
<comment type="caution">
    <text evidence="7">The sequence shown here is derived from an EMBL/GenBank/DDBJ whole genome shotgun (WGS) entry which is preliminary data.</text>
</comment>
<protein>
    <submittedName>
        <fullName evidence="7">Phosphatase PAP2 family protein</fullName>
    </submittedName>
</protein>
<evidence type="ECO:0000256" key="4">
    <source>
        <dbReference type="ARBA" id="ARBA00022989"/>
    </source>
</evidence>
<evidence type="ECO:0000313" key="7">
    <source>
        <dbReference type="EMBL" id="RRB14187.1"/>
    </source>
</evidence>
<dbReference type="GO" id="GO:0008195">
    <property type="term" value="F:phosphatidate phosphatase activity"/>
    <property type="evidence" value="ECO:0007669"/>
    <property type="project" value="TreeGrafter"/>
</dbReference>
<keyword evidence="8" id="KW-1185">Reference proteome</keyword>